<feature type="domain" description="N-acetyltransferase" evidence="4">
    <location>
        <begin position="1"/>
        <end position="158"/>
    </location>
</feature>
<dbReference type="InterPro" id="IPR000182">
    <property type="entry name" value="GNAT_dom"/>
</dbReference>
<dbReference type="InterPro" id="IPR051531">
    <property type="entry name" value="N-acetyltransferase"/>
</dbReference>
<dbReference type="Proteomes" id="UP000632138">
    <property type="component" value="Unassembled WGS sequence"/>
</dbReference>
<dbReference type="RefSeq" id="WP_203378492.1">
    <property type="nucleotide sequence ID" value="NZ_JAENHP010000007.1"/>
</dbReference>
<dbReference type="EMBL" id="JAENHP010000007">
    <property type="protein sequence ID" value="MBM2618489.1"/>
    <property type="molecule type" value="Genomic_DNA"/>
</dbReference>
<organism evidence="5 6">
    <name type="scientific">Paractinoplanes ovalisporus</name>
    <dbReference type="NCBI Taxonomy" id="2810368"/>
    <lineage>
        <taxon>Bacteria</taxon>
        <taxon>Bacillati</taxon>
        <taxon>Actinomycetota</taxon>
        <taxon>Actinomycetes</taxon>
        <taxon>Micromonosporales</taxon>
        <taxon>Micromonosporaceae</taxon>
        <taxon>Paractinoplanes</taxon>
    </lineage>
</organism>
<evidence type="ECO:0000313" key="6">
    <source>
        <dbReference type="Proteomes" id="UP000632138"/>
    </source>
</evidence>
<gene>
    <name evidence="5" type="ORF">JIG36_23310</name>
</gene>
<evidence type="ECO:0000256" key="1">
    <source>
        <dbReference type="ARBA" id="ARBA00022679"/>
    </source>
</evidence>
<evidence type="ECO:0000313" key="5">
    <source>
        <dbReference type="EMBL" id="MBM2618489.1"/>
    </source>
</evidence>
<name>A0ABS2AF97_9ACTN</name>
<comment type="caution">
    <text evidence="5">The sequence shown here is derived from an EMBL/GenBank/DDBJ whole genome shotgun (WGS) entry which is preliminary data.</text>
</comment>
<sequence>MRLERLAPGHAPALLRFETENREWFARFITDRGDEYFDRFAEHHAALLAEQEAGVCHFHVLMDGDEVVGRFNLVDVEDGAAELGFRVAAAAAGRGVATEGVRLVCELARDAYGLSRLTADAGVTNAASRAVLGRSGFVPVGDCVRGGRPAVRHVLELADPGPSGEDPATVPG</sequence>
<evidence type="ECO:0000256" key="2">
    <source>
        <dbReference type="ARBA" id="ARBA00023315"/>
    </source>
</evidence>
<dbReference type="InterPro" id="IPR016181">
    <property type="entry name" value="Acyl_CoA_acyltransferase"/>
</dbReference>
<comment type="similarity">
    <text evidence="3">Belongs to the acetyltransferase family. RimJ subfamily.</text>
</comment>
<protein>
    <submittedName>
        <fullName evidence="5">GNAT family N-acetyltransferase</fullName>
    </submittedName>
</protein>
<dbReference type="PANTHER" id="PTHR43792:SF8">
    <property type="entry name" value="[RIBOSOMAL PROTEIN US5]-ALANINE N-ACETYLTRANSFERASE"/>
    <property type="match status" value="1"/>
</dbReference>
<accession>A0ABS2AF97</accession>
<proteinExistence type="inferred from homology"/>
<reference evidence="5 6" key="1">
    <citation type="submission" date="2021-01" db="EMBL/GenBank/DDBJ databases">
        <title>Actinoplanes sp. nov. LDG1-06 isolated from lichen.</title>
        <authorList>
            <person name="Saeng-In P."/>
            <person name="Phongsopitanun W."/>
            <person name="Kanchanasin P."/>
            <person name="Yuki M."/>
            <person name="Kudo T."/>
            <person name="Ohkuma M."/>
            <person name="Tanasupawat S."/>
        </authorList>
    </citation>
    <scope>NUCLEOTIDE SEQUENCE [LARGE SCALE GENOMIC DNA]</scope>
    <source>
        <strain evidence="5 6">LDG1-06</strain>
    </source>
</reference>
<dbReference type="Gene3D" id="3.40.630.30">
    <property type="match status" value="1"/>
</dbReference>
<dbReference type="Pfam" id="PF13302">
    <property type="entry name" value="Acetyltransf_3"/>
    <property type="match status" value="1"/>
</dbReference>
<keyword evidence="1" id="KW-0808">Transferase</keyword>
<evidence type="ECO:0000259" key="4">
    <source>
        <dbReference type="PROSITE" id="PS51186"/>
    </source>
</evidence>
<dbReference type="PROSITE" id="PS51186">
    <property type="entry name" value="GNAT"/>
    <property type="match status" value="1"/>
</dbReference>
<evidence type="ECO:0000256" key="3">
    <source>
        <dbReference type="ARBA" id="ARBA00038502"/>
    </source>
</evidence>
<dbReference type="SUPFAM" id="SSF55729">
    <property type="entry name" value="Acyl-CoA N-acyltransferases (Nat)"/>
    <property type="match status" value="1"/>
</dbReference>
<dbReference type="PANTHER" id="PTHR43792">
    <property type="entry name" value="GNAT FAMILY, PUTATIVE (AFU_ORTHOLOGUE AFUA_3G00765)-RELATED-RELATED"/>
    <property type="match status" value="1"/>
</dbReference>
<keyword evidence="6" id="KW-1185">Reference proteome</keyword>
<keyword evidence="2" id="KW-0012">Acyltransferase</keyword>